<proteinExistence type="predicted"/>
<gene>
    <name evidence="8" type="ORF">CDL12_03351</name>
</gene>
<keyword evidence="5" id="KW-0539">Nucleus</keyword>
<dbReference type="GO" id="GO:0005634">
    <property type="term" value="C:nucleus"/>
    <property type="evidence" value="ECO:0007669"/>
    <property type="project" value="UniProtKB-SubCell"/>
</dbReference>
<dbReference type="GO" id="GO:0003677">
    <property type="term" value="F:DNA binding"/>
    <property type="evidence" value="ECO:0007669"/>
    <property type="project" value="UniProtKB-KW"/>
</dbReference>
<organism evidence="8 9">
    <name type="scientific">Handroanthus impetiginosus</name>
    <dbReference type="NCBI Taxonomy" id="429701"/>
    <lineage>
        <taxon>Eukaryota</taxon>
        <taxon>Viridiplantae</taxon>
        <taxon>Streptophyta</taxon>
        <taxon>Embryophyta</taxon>
        <taxon>Tracheophyta</taxon>
        <taxon>Spermatophyta</taxon>
        <taxon>Magnoliopsida</taxon>
        <taxon>eudicotyledons</taxon>
        <taxon>Gunneridae</taxon>
        <taxon>Pentapetalae</taxon>
        <taxon>asterids</taxon>
        <taxon>lamiids</taxon>
        <taxon>Lamiales</taxon>
        <taxon>Bignoniaceae</taxon>
        <taxon>Crescentiina</taxon>
        <taxon>Tabebuia alliance</taxon>
        <taxon>Handroanthus</taxon>
    </lineage>
</organism>
<dbReference type="Proteomes" id="UP000231279">
    <property type="component" value="Unassembled WGS sequence"/>
</dbReference>
<dbReference type="SUPFAM" id="SSF47459">
    <property type="entry name" value="HLH, helix-loop-helix DNA-binding domain"/>
    <property type="match status" value="1"/>
</dbReference>
<feature type="coiled-coil region" evidence="6">
    <location>
        <begin position="30"/>
        <end position="85"/>
    </location>
</feature>
<dbReference type="STRING" id="429701.A0A2G9I2F3"/>
<dbReference type="AlphaFoldDB" id="A0A2G9I2F3"/>
<evidence type="ECO:0000256" key="3">
    <source>
        <dbReference type="ARBA" id="ARBA00023125"/>
    </source>
</evidence>
<keyword evidence="6" id="KW-0175">Coiled coil</keyword>
<evidence type="ECO:0000256" key="1">
    <source>
        <dbReference type="ARBA" id="ARBA00004123"/>
    </source>
</evidence>
<keyword evidence="4" id="KW-0804">Transcription</keyword>
<protein>
    <recommendedName>
        <fullName evidence="7">Iron-related transcription factor 3 bHLH domain-containing protein</fullName>
    </recommendedName>
</protein>
<dbReference type="InterPro" id="IPR057075">
    <property type="entry name" value="bHLH_IRO3"/>
</dbReference>
<keyword evidence="3" id="KW-0238">DNA-binding</keyword>
<sequence>MKRERMNELFLALENSLELSDQSNGKAFILIEATRMMKDMLAQIECLRKENSALLSESQYVTVENDELKDENSALEDQIWKLETQLNSRASESQLDLNIVPPDSDNQELPMISTDGCLMFPCTQPGQPQGPIVNPLHLTAFCSDMHAYPKFGTEQITSNNISIVSKPHARYPTPTDRWPSQVLENKPELGQQVQHG</sequence>
<dbReference type="PANTHER" id="PTHR47075">
    <property type="entry name" value="TRANSCRIPTION FACTOR BHLH47"/>
    <property type="match status" value="1"/>
</dbReference>
<dbReference type="InterPro" id="IPR036638">
    <property type="entry name" value="HLH_DNA-bd_sf"/>
</dbReference>
<evidence type="ECO:0000256" key="6">
    <source>
        <dbReference type="SAM" id="Coils"/>
    </source>
</evidence>
<evidence type="ECO:0000256" key="4">
    <source>
        <dbReference type="ARBA" id="ARBA00023163"/>
    </source>
</evidence>
<evidence type="ECO:0000313" key="9">
    <source>
        <dbReference type="Proteomes" id="UP000231279"/>
    </source>
</evidence>
<dbReference type="EMBL" id="NKXS01000482">
    <property type="protein sequence ID" value="PIN23925.1"/>
    <property type="molecule type" value="Genomic_DNA"/>
</dbReference>
<accession>A0A2G9I2F3</accession>
<dbReference type="GO" id="GO:0046983">
    <property type="term" value="F:protein dimerization activity"/>
    <property type="evidence" value="ECO:0007669"/>
    <property type="project" value="InterPro"/>
</dbReference>
<comment type="subcellular location">
    <subcellularLocation>
        <location evidence="1">Nucleus</location>
    </subcellularLocation>
</comment>
<dbReference type="OrthoDB" id="1931098at2759"/>
<reference evidence="9" key="1">
    <citation type="journal article" date="2018" name="Gigascience">
        <title>Genome assembly of the Pink Ipe (Handroanthus impetiginosus, Bignoniaceae), a highly valued, ecologically keystone Neotropical timber forest tree.</title>
        <authorList>
            <person name="Silva-Junior O.B."/>
            <person name="Grattapaglia D."/>
            <person name="Novaes E."/>
            <person name="Collevatti R.G."/>
        </authorList>
    </citation>
    <scope>NUCLEOTIDE SEQUENCE [LARGE SCALE GENOMIC DNA]</scope>
    <source>
        <strain evidence="9">cv. UFG-1</strain>
    </source>
</reference>
<feature type="domain" description="Iron-related transcription factor 3 bHLH" evidence="7">
    <location>
        <begin position="1"/>
        <end position="64"/>
    </location>
</feature>
<keyword evidence="9" id="KW-1185">Reference proteome</keyword>
<evidence type="ECO:0000313" key="8">
    <source>
        <dbReference type="EMBL" id="PIN23925.1"/>
    </source>
</evidence>
<comment type="caution">
    <text evidence="8">The sequence shown here is derived from an EMBL/GenBank/DDBJ whole genome shotgun (WGS) entry which is preliminary data.</text>
</comment>
<evidence type="ECO:0000259" key="7">
    <source>
        <dbReference type="Pfam" id="PF23177"/>
    </source>
</evidence>
<evidence type="ECO:0000256" key="2">
    <source>
        <dbReference type="ARBA" id="ARBA00023015"/>
    </source>
</evidence>
<evidence type="ECO:0000256" key="5">
    <source>
        <dbReference type="ARBA" id="ARBA00023242"/>
    </source>
</evidence>
<dbReference type="Pfam" id="PF23177">
    <property type="entry name" value="bHLH_IRO3"/>
    <property type="match status" value="1"/>
</dbReference>
<keyword evidence="2" id="KW-0805">Transcription regulation</keyword>
<dbReference type="PANTHER" id="PTHR47075:SF10">
    <property type="entry name" value="TRANSCRIPTION FACTOR BHLH47-LIKE"/>
    <property type="match status" value="1"/>
</dbReference>
<name>A0A2G9I2F3_9LAMI</name>